<reference evidence="1" key="1">
    <citation type="submission" date="2023-03" db="EMBL/GenBank/DDBJ databases">
        <title>Massive genome expansion in bonnet fungi (Mycena s.s.) driven by repeated elements and novel gene families across ecological guilds.</title>
        <authorList>
            <consortium name="Lawrence Berkeley National Laboratory"/>
            <person name="Harder C.B."/>
            <person name="Miyauchi S."/>
            <person name="Viragh M."/>
            <person name="Kuo A."/>
            <person name="Thoen E."/>
            <person name="Andreopoulos B."/>
            <person name="Lu D."/>
            <person name="Skrede I."/>
            <person name="Drula E."/>
            <person name="Henrissat B."/>
            <person name="Morin E."/>
            <person name="Kohler A."/>
            <person name="Barry K."/>
            <person name="LaButti K."/>
            <person name="Morin E."/>
            <person name="Salamov A."/>
            <person name="Lipzen A."/>
            <person name="Mereny Z."/>
            <person name="Hegedus B."/>
            <person name="Baldrian P."/>
            <person name="Stursova M."/>
            <person name="Weitz H."/>
            <person name="Taylor A."/>
            <person name="Grigoriev I.V."/>
            <person name="Nagy L.G."/>
            <person name="Martin F."/>
            <person name="Kauserud H."/>
        </authorList>
    </citation>
    <scope>NUCLEOTIDE SEQUENCE</scope>
    <source>
        <strain evidence="1">9144</strain>
    </source>
</reference>
<protein>
    <submittedName>
        <fullName evidence="1">Uncharacterized protein</fullName>
    </submittedName>
</protein>
<proteinExistence type="predicted"/>
<sequence>MSGISKFKRCTTAQRHTSCAEHAGLERVAPSINERCMFELNSAVIDEQQRVGDGAKKARLWTALAKFPGSWIIGQLQHQHNELHQNEVGVGIICDDCADVLKSIRGSSTASSLRPIVCHFAVAKQLAKLEVRGRNNPHVILSRVTKQLPLPLRPWYCTSPKDKNFGDVPAWARPESRGFGPLLAAWAFQNPRPGRSWAARLGPVWLGPGPRLFLFFTVADIKHDCTTSKTTSAAVTPPFRPFIRSY</sequence>
<dbReference type="EMBL" id="JARJCW010000006">
    <property type="protein sequence ID" value="KAJ7223344.1"/>
    <property type="molecule type" value="Genomic_DNA"/>
</dbReference>
<keyword evidence="2" id="KW-1185">Reference proteome</keyword>
<dbReference type="Proteomes" id="UP001219525">
    <property type="component" value="Unassembled WGS sequence"/>
</dbReference>
<comment type="caution">
    <text evidence="1">The sequence shown here is derived from an EMBL/GenBank/DDBJ whole genome shotgun (WGS) entry which is preliminary data.</text>
</comment>
<accession>A0AAD6YM15</accession>
<dbReference type="AlphaFoldDB" id="A0AAD6YM15"/>
<name>A0AAD6YM15_9AGAR</name>
<organism evidence="1 2">
    <name type="scientific">Mycena pura</name>
    <dbReference type="NCBI Taxonomy" id="153505"/>
    <lineage>
        <taxon>Eukaryota</taxon>
        <taxon>Fungi</taxon>
        <taxon>Dikarya</taxon>
        <taxon>Basidiomycota</taxon>
        <taxon>Agaricomycotina</taxon>
        <taxon>Agaricomycetes</taxon>
        <taxon>Agaricomycetidae</taxon>
        <taxon>Agaricales</taxon>
        <taxon>Marasmiineae</taxon>
        <taxon>Mycenaceae</taxon>
        <taxon>Mycena</taxon>
    </lineage>
</organism>
<gene>
    <name evidence="1" type="ORF">GGX14DRAFT_387670</name>
</gene>
<evidence type="ECO:0000313" key="2">
    <source>
        <dbReference type="Proteomes" id="UP001219525"/>
    </source>
</evidence>
<evidence type="ECO:0000313" key="1">
    <source>
        <dbReference type="EMBL" id="KAJ7223344.1"/>
    </source>
</evidence>